<dbReference type="Proteomes" id="UP001353858">
    <property type="component" value="Unassembled WGS sequence"/>
</dbReference>
<dbReference type="AlphaFoldDB" id="A0AAN7NZ81"/>
<proteinExistence type="predicted"/>
<accession>A0AAN7NZ81</accession>
<comment type="caution">
    <text evidence="1">The sequence shown here is derived from an EMBL/GenBank/DDBJ whole genome shotgun (WGS) entry which is preliminary data.</text>
</comment>
<evidence type="ECO:0000313" key="2">
    <source>
        <dbReference type="Proteomes" id="UP001353858"/>
    </source>
</evidence>
<gene>
    <name evidence="1" type="ORF">RN001_016325</name>
</gene>
<keyword evidence="2" id="KW-1185">Reference proteome</keyword>
<organism evidence="1 2">
    <name type="scientific">Aquatica leii</name>
    <dbReference type="NCBI Taxonomy" id="1421715"/>
    <lineage>
        <taxon>Eukaryota</taxon>
        <taxon>Metazoa</taxon>
        <taxon>Ecdysozoa</taxon>
        <taxon>Arthropoda</taxon>
        <taxon>Hexapoda</taxon>
        <taxon>Insecta</taxon>
        <taxon>Pterygota</taxon>
        <taxon>Neoptera</taxon>
        <taxon>Endopterygota</taxon>
        <taxon>Coleoptera</taxon>
        <taxon>Polyphaga</taxon>
        <taxon>Elateriformia</taxon>
        <taxon>Elateroidea</taxon>
        <taxon>Lampyridae</taxon>
        <taxon>Luciolinae</taxon>
        <taxon>Aquatica</taxon>
    </lineage>
</organism>
<protein>
    <submittedName>
        <fullName evidence="1">Uncharacterized protein</fullName>
    </submittedName>
</protein>
<reference evidence="2" key="1">
    <citation type="submission" date="2023-01" db="EMBL/GenBank/DDBJ databases">
        <title>Key to firefly adult light organ development and bioluminescence: homeobox transcription factors regulate luciferase expression and transportation to peroxisome.</title>
        <authorList>
            <person name="Fu X."/>
        </authorList>
    </citation>
    <scope>NUCLEOTIDE SEQUENCE [LARGE SCALE GENOMIC DNA]</scope>
</reference>
<name>A0AAN7NZ81_9COLE</name>
<dbReference type="EMBL" id="JARPUR010000008">
    <property type="protein sequence ID" value="KAK4872201.1"/>
    <property type="molecule type" value="Genomic_DNA"/>
</dbReference>
<sequence>MNLQAVNACSNLNSTPVYFKTKLSCHNFTILNILTQDATRYWFTELTADLKVSKFFSCIIDYLERKCLNMLGVIIICSDGCTSQNRSSVLVHVLLIFSIKHNLKIIQKFLEKNTRKWI</sequence>
<evidence type="ECO:0000313" key="1">
    <source>
        <dbReference type="EMBL" id="KAK4872201.1"/>
    </source>
</evidence>